<feature type="transmembrane region" description="Helical" evidence="4">
    <location>
        <begin position="213"/>
        <end position="234"/>
    </location>
</feature>
<feature type="transmembrane region" description="Helical" evidence="4">
    <location>
        <begin position="367"/>
        <end position="386"/>
    </location>
</feature>
<feature type="transmembrane region" description="Helical" evidence="4">
    <location>
        <begin position="78"/>
        <end position="96"/>
    </location>
</feature>
<feature type="transmembrane region" description="Helical" evidence="4">
    <location>
        <begin position="102"/>
        <end position="119"/>
    </location>
</feature>
<dbReference type="RefSeq" id="WP_225972503.1">
    <property type="nucleotide sequence ID" value="NZ_CP031124.1"/>
</dbReference>
<dbReference type="PANTHER" id="PTHR23534:SF1">
    <property type="entry name" value="MAJOR FACILITATOR SUPERFAMILY PROTEIN"/>
    <property type="match status" value="1"/>
</dbReference>
<dbReference type="KEGG" id="hyf:DTO96_102287"/>
<feature type="domain" description="Major facilitator superfamily (MFS) profile" evidence="5">
    <location>
        <begin position="214"/>
        <end position="397"/>
    </location>
</feature>
<dbReference type="GO" id="GO:0022857">
    <property type="term" value="F:transmembrane transporter activity"/>
    <property type="evidence" value="ECO:0007669"/>
    <property type="project" value="InterPro"/>
</dbReference>
<gene>
    <name evidence="6" type="primary">rfnT</name>
    <name evidence="6" type="ORF">DTO96_102287</name>
</gene>
<keyword evidence="2 4" id="KW-1133">Transmembrane helix</keyword>
<proteinExistence type="predicted"/>
<protein>
    <submittedName>
        <fullName evidence="6">Riboflavin transporter RfnT</fullName>
    </submittedName>
</protein>
<feature type="transmembrane region" description="Helical" evidence="4">
    <location>
        <begin position="172"/>
        <end position="192"/>
    </location>
</feature>
<name>A0A345DDU4_9BURK</name>
<sequence length="397" mass="42693">MTTQQQRTMPRVVWGLSLGQALLITGNILLVSVSALIGKQLAPDAAWITLPVALQFLGLMGVTLPAAHLVRRVGRKKVFLIGNLTGVLGAAVAYWALLHMQFTWFCAGTFLLGMAIGVGQQYRFAAVENAGSGQQANAVSLVMAGGVLAAILGPNLAIWAKNDAAGQQYLTAFLILLGLYALTLVVVALLPIKTPSVSEQTGDVRSYVELFKQPLLSAAIVSGTIGYAVMVLIMTATPLAMMTANFEFSHSAHVIQWHVLGMFVPSFFTGKLIARYGERTIILIGCMLLLACQGVNQMGHSYMHFTTALIALGVGWNFTFIGATTLLTRTYRPAEKAKVQGINDFLIFSFSALASLCAGYWQNTLGWAVLNALMMPATLIAMVLLYRGFKLESKQVA</sequence>
<dbReference type="InterPro" id="IPR011701">
    <property type="entry name" value="MFS"/>
</dbReference>
<evidence type="ECO:0000313" key="6">
    <source>
        <dbReference type="EMBL" id="AXF86532.1"/>
    </source>
</evidence>
<evidence type="ECO:0000256" key="3">
    <source>
        <dbReference type="ARBA" id="ARBA00023136"/>
    </source>
</evidence>
<feature type="transmembrane region" description="Helical" evidence="4">
    <location>
        <begin position="12"/>
        <end position="33"/>
    </location>
</feature>
<dbReference type="SUPFAM" id="SSF103473">
    <property type="entry name" value="MFS general substrate transporter"/>
    <property type="match status" value="1"/>
</dbReference>
<keyword evidence="1 4" id="KW-0812">Transmembrane</keyword>
<accession>A0A345DDU4</accession>
<evidence type="ECO:0000256" key="2">
    <source>
        <dbReference type="ARBA" id="ARBA00022989"/>
    </source>
</evidence>
<evidence type="ECO:0000256" key="4">
    <source>
        <dbReference type="SAM" id="Phobius"/>
    </source>
</evidence>
<feature type="transmembrane region" description="Helical" evidence="4">
    <location>
        <begin position="281"/>
        <end position="299"/>
    </location>
</feature>
<evidence type="ECO:0000259" key="5">
    <source>
        <dbReference type="PROSITE" id="PS50850"/>
    </source>
</evidence>
<feature type="transmembrane region" description="Helical" evidence="4">
    <location>
        <begin position="305"/>
        <end position="329"/>
    </location>
</feature>
<evidence type="ECO:0000256" key="1">
    <source>
        <dbReference type="ARBA" id="ARBA00022692"/>
    </source>
</evidence>
<dbReference type="PANTHER" id="PTHR23534">
    <property type="entry name" value="MFS PERMEASE"/>
    <property type="match status" value="1"/>
</dbReference>
<dbReference type="EMBL" id="CP031124">
    <property type="protein sequence ID" value="AXF86532.1"/>
    <property type="molecule type" value="Genomic_DNA"/>
</dbReference>
<dbReference type="InterPro" id="IPR020846">
    <property type="entry name" value="MFS_dom"/>
</dbReference>
<organism evidence="6 7">
    <name type="scientific">Ephemeroptericola cinctiostellae</name>
    <dbReference type="NCBI Taxonomy" id="2268024"/>
    <lineage>
        <taxon>Bacteria</taxon>
        <taxon>Pseudomonadati</taxon>
        <taxon>Pseudomonadota</taxon>
        <taxon>Betaproteobacteria</taxon>
        <taxon>Burkholderiales</taxon>
        <taxon>Burkholderiaceae</taxon>
        <taxon>Ephemeroptericola</taxon>
    </lineage>
</organism>
<dbReference type="AlphaFoldDB" id="A0A345DDU4"/>
<dbReference type="Gene3D" id="1.20.1250.20">
    <property type="entry name" value="MFS general substrate transporter like domains"/>
    <property type="match status" value="1"/>
</dbReference>
<evidence type="ECO:0000313" key="7">
    <source>
        <dbReference type="Proteomes" id="UP000252182"/>
    </source>
</evidence>
<keyword evidence="3 4" id="KW-0472">Membrane</keyword>
<dbReference type="PROSITE" id="PS50850">
    <property type="entry name" value="MFS"/>
    <property type="match status" value="1"/>
</dbReference>
<feature type="transmembrane region" description="Helical" evidence="4">
    <location>
        <begin position="139"/>
        <end position="160"/>
    </location>
</feature>
<feature type="transmembrane region" description="Helical" evidence="4">
    <location>
        <begin position="45"/>
        <end position="66"/>
    </location>
</feature>
<keyword evidence="7" id="KW-1185">Reference proteome</keyword>
<dbReference type="InterPro" id="IPR036259">
    <property type="entry name" value="MFS_trans_sf"/>
</dbReference>
<dbReference type="Pfam" id="PF07690">
    <property type="entry name" value="MFS_1"/>
    <property type="match status" value="1"/>
</dbReference>
<feature type="transmembrane region" description="Helical" evidence="4">
    <location>
        <begin position="341"/>
        <end position="361"/>
    </location>
</feature>
<feature type="transmembrane region" description="Helical" evidence="4">
    <location>
        <begin position="254"/>
        <end position="274"/>
    </location>
</feature>
<dbReference type="Proteomes" id="UP000252182">
    <property type="component" value="Chromosome"/>
</dbReference>
<reference evidence="7" key="1">
    <citation type="submission" date="2018-07" db="EMBL/GenBank/DDBJ databases">
        <authorList>
            <person name="Kim H."/>
        </authorList>
    </citation>
    <scope>NUCLEOTIDE SEQUENCE [LARGE SCALE GENOMIC DNA]</scope>
    <source>
        <strain evidence="7">F02</strain>
    </source>
</reference>